<dbReference type="InterPro" id="IPR034660">
    <property type="entry name" value="DinB/YfiT-like"/>
</dbReference>
<keyword evidence="2 3" id="KW-0479">Metal-binding</keyword>
<dbReference type="Pfam" id="PF05163">
    <property type="entry name" value="DinB"/>
    <property type="match status" value="1"/>
</dbReference>
<comment type="similarity">
    <text evidence="1">Belongs to the DinB family.</text>
</comment>
<evidence type="ECO:0000313" key="4">
    <source>
        <dbReference type="EMBL" id="TWF45551.1"/>
    </source>
</evidence>
<dbReference type="InterPro" id="IPR007837">
    <property type="entry name" value="DinB"/>
</dbReference>
<feature type="binding site" evidence="3">
    <location>
        <position position="48"/>
    </location>
    <ligand>
        <name>a divalent metal cation</name>
        <dbReference type="ChEBI" id="CHEBI:60240"/>
    </ligand>
</feature>
<proteinExistence type="inferred from homology"/>
<evidence type="ECO:0000256" key="3">
    <source>
        <dbReference type="PIRSR" id="PIRSR607837-1"/>
    </source>
</evidence>
<dbReference type="Proteomes" id="UP000320811">
    <property type="component" value="Unassembled WGS sequence"/>
</dbReference>
<evidence type="ECO:0000313" key="5">
    <source>
        <dbReference type="Proteomes" id="UP000320811"/>
    </source>
</evidence>
<keyword evidence="5" id="KW-1185">Reference proteome</keyword>
<dbReference type="AlphaFoldDB" id="A0A561Q5C4"/>
<dbReference type="EMBL" id="VIWO01000001">
    <property type="protein sequence ID" value="TWF45551.1"/>
    <property type="molecule type" value="Genomic_DNA"/>
</dbReference>
<reference evidence="4 5" key="1">
    <citation type="submission" date="2019-06" db="EMBL/GenBank/DDBJ databases">
        <title>Sorghum-associated microbial communities from plants grown in Nebraska, USA.</title>
        <authorList>
            <person name="Schachtman D."/>
        </authorList>
    </citation>
    <scope>NUCLEOTIDE SEQUENCE [LARGE SCALE GENOMIC DNA]</scope>
    <source>
        <strain evidence="4 5">1209</strain>
    </source>
</reference>
<dbReference type="OrthoDB" id="9811413at2"/>
<accession>A0A561Q5C4</accession>
<evidence type="ECO:0000256" key="1">
    <source>
        <dbReference type="ARBA" id="ARBA00008635"/>
    </source>
</evidence>
<dbReference type="GO" id="GO:0046872">
    <property type="term" value="F:metal ion binding"/>
    <property type="evidence" value="ECO:0007669"/>
    <property type="project" value="UniProtKB-KW"/>
</dbReference>
<dbReference type="RefSeq" id="WP_145664666.1">
    <property type="nucleotide sequence ID" value="NZ_VIWO01000001.1"/>
</dbReference>
<evidence type="ECO:0000256" key="2">
    <source>
        <dbReference type="ARBA" id="ARBA00022723"/>
    </source>
</evidence>
<gene>
    <name evidence="4" type="ORF">FHW36_1011482</name>
</gene>
<dbReference type="SUPFAM" id="SSF109854">
    <property type="entry name" value="DinB/YfiT-like putative metalloenzymes"/>
    <property type="match status" value="1"/>
</dbReference>
<dbReference type="Gene3D" id="1.20.120.450">
    <property type="entry name" value="dinb family like domain"/>
    <property type="match status" value="1"/>
</dbReference>
<comment type="caution">
    <text evidence="4">The sequence shown here is derived from an EMBL/GenBank/DDBJ whole genome shotgun (WGS) entry which is preliminary data.</text>
</comment>
<sequence length="163" mass="18662">MKNLLVHLAAYNHWANQQLVKGLGKLTTEQVDQEQGGRFSTLRKAVYHLWSEECCWYQRLQLVEKPTDPTTGFDGSFAAACAAWLKQSALLEEWVAKAPQVRLNHTIAYTLKKSEHYKIAVEDAIVQVCTNSTFYRGQLVYMLAQLGIQRLPAVEYSRFKPKK</sequence>
<organism evidence="4 5">
    <name type="scientific">Chitinophaga polysaccharea</name>
    <dbReference type="NCBI Taxonomy" id="1293035"/>
    <lineage>
        <taxon>Bacteria</taxon>
        <taxon>Pseudomonadati</taxon>
        <taxon>Bacteroidota</taxon>
        <taxon>Chitinophagia</taxon>
        <taxon>Chitinophagales</taxon>
        <taxon>Chitinophagaceae</taxon>
        <taxon>Chitinophaga</taxon>
    </lineage>
</organism>
<name>A0A561Q5C4_9BACT</name>
<protein>
    <submittedName>
        <fullName evidence="4">Putative damage-inducible protein DinB</fullName>
    </submittedName>
</protein>